<dbReference type="SUPFAM" id="SSF56112">
    <property type="entry name" value="Protein kinase-like (PK-like)"/>
    <property type="match status" value="1"/>
</dbReference>
<dbReference type="FunFam" id="1.10.510.10:FF:001722">
    <property type="entry name" value="G-type lectin S-receptor-like serine/threonine-protein kinase B120"/>
    <property type="match status" value="1"/>
</dbReference>
<feature type="domain" description="Protein kinase" evidence="7">
    <location>
        <begin position="1"/>
        <end position="118"/>
    </location>
</feature>
<keyword evidence="5" id="KW-0067">ATP-binding</keyword>
<dbReference type="OMA" id="PRHEHEN"/>
<dbReference type="GO" id="GO:0004674">
    <property type="term" value="F:protein serine/threonine kinase activity"/>
    <property type="evidence" value="ECO:0007669"/>
    <property type="project" value="UniProtKB-KW"/>
</dbReference>
<organism evidence="8 9">
    <name type="scientific">Tetracentron sinense</name>
    <name type="common">Spur-leaf</name>
    <dbReference type="NCBI Taxonomy" id="13715"/>
    <lineage>
        <taxon>Eukaryota</taxon>
        <taxon>Viridiplantae</taxon>
        <taxon>Streptophyta</taxon>
        <taxon>Embryophyta</taxon>
        <taxon>Tracheophyta</taxon>
        <taxon>Spermatophyta</taxon>
        <taxon>Magnoliopsida</taxon>
        <taxon>Trochodendrales</taxon>
        <taxon>Trochodendraceae</taxon>
        <taxon>Tetracentron</taxon>
    </lineage>
</organism>
<dbReference type="Proteomes" id="UP000655225">
    <property type="component" value="Unassembled WGS sequence"/>
</dbReference>
<dbReference type="InterPro" id="IPR011009">
    <property type="entry name" value="Kinase-like_dom_sf"/>
</dbReference>
<reference evidence="8 9" key="1">
    <citation type="submission" date="2020-04" db="EMBL/GenBank/DDBJ databases">
        <title>Plant Genome Project.</title>
        <authorList>
            <person name="Zhang R.-G."/>
        </authorList>
    </citation>
    <scope>NUCLEOTIDE SEQUENCE [LARGE SCALE GENOMIC DNA]</scope>
    <source>
        <strain evidence="8">YNK0</strain>
        <tissue evidence="8">Leaf</tissue>
    </source>
</reference>
<dbReference type="GO" id="GO:0005524">
    <property type="term" value="F:ATP binding"/>
    <property type="evidence" value="ECO:0007669"/>
    <property type="project" value="UniProtKB-KW"/>
</dbReference>
<dbReference type="GO" id="GO:0005886">
    <property type="term" value="C:plasma membrane"/>
    <property type="evidence" value="ECO:0007669"/>
    <property type="project" value="TreeGrafter"/>
</dbReference>
<comment type="caution">
    <text evidence="8">The sequence shown here is derived from an EMBL/GenBank/DDBJ whole genome shotgun (WGS) entry which is preliminary data.</text>
</comment>
<dbReference type="PANTHER" id="PTHR27002:SF814">
    <property type="entry name" value="CYSTEINE-RICH RECEPTOR-LIKE PROTEIN KINASE 10"/>
    <property type="match status" value="1"/>
</dbReference>
<gene>
    <name evidence="8" type="ORF">HHK36_023775</name>
</gene>
<evidence type="ECO:0000259" key="7">
    <source>
        <dbReference type="PROSITE" id="PS50011"/>
    </source>
</evidence>
<dbReference type="InterPro" id="IPR001245">
    <property type="entry name" value="Ser-Thr/Tyr_kinase_cat_dom"/>
</dbReference>
<sequence>MAPEYAMEGQFSVKSDVFSFGVILLEIISGKKTNGFYNSEHGQSLLKFAWRLWCEDKGLELMDTLLVESCVIGEVLKCIHIGLLCVQEDSADRPTMSSVVLMLGSDAATLPKPTQPAFPVGRVVPRTSQPSSNTKICSINEVTLSIVTPRHEHENHTPSKKSKLVDNDKVKYDSLERYS</sequence>
<evidence type="ECO:0000256" key="2">
    <source>
        <dbReference type="ARBA" id="ARBA00022679"/>
    </source>
</evidence>
<evidence type="ECO:0000313" key="8">
    <source>
        <dbReference type="EMBL" id="KAF8391470.1"/>
    </source>
</evidence>
<evidence type="ECO:0000256" key="1">
    <source>
        <dbReference type="ARBA" id="ARBA00022527"/>
    </source>
</evidence>
<dbReference type="PANTHER" id="PTHR27002">
    <property type="entry name" value="RECEPTOR-LIKE SERINE/THREONINE-PROTEIN KINASE SD1-8"/>
    <property type="match status" value="1"/>
</dbReference>
<dbReference type="InterPro" id="IPR000719">
    <property type="entry name" value="Prot_kinase_dom"/>
</dbReference>
<dbReference type="Pfam" id="PF07714">
    <property type="entry name" value="PK_Tyr_Ser-Thr"/>
    <property type="match status" value="1"/>
</dbReference>
<evidence type="ECO:0000313" key="9">
    <source>
        <dbReference type="Proteomes" id="UP000655225"/>
    </source>
</evidence>
<dbReference type="AlphaFoldDB" id="A0A834YQS5"/>
<keyword evidence="4" id="KW-0418">Kinase</keyword>
<dbReference type="Gene3D" id="1.10.510.10">
    <property type="entry name" value="Transferase(Phosphotransferase) domain 1"/>
    <property type="match status" value="1"/>
</dbReference>
<evidence type="ECO:0000256" key="4">
    <source>
        <dbReference type="ARBA" id="ARBA00022777"/>
    </source>
</evidence>
<evidence type="ECO:0000256" key="5">
    <source>
        <dbReference type="ARBA" id="ARBA00022840"/>
    </source>
</evidence>
<evidence type="ECO:0000256" key="3">
    <source>
        <dbReference type="ARBA" id="ARBA00022741"/>
    </source>
</evidence>
<dbReference type="OrthoDB" id="688481at2759"/>
<accession>A0A834YQS5</accession>
<dbReference type="EMBL" id="JABCRI010000017">
    <property type="protein sequence ID" value="KAF8391470.1"/>
    <property type="molecule type" value="Genomic_DNA"/>
</dbReference>
<feature type="region of interest" description="Disordered" evidence="6">
    <location>
        <begin position="149"/>
        <end position="179"/>
    </location>
</feature>
<keyword evidence="2" id="KW-0808">Transferase</keyword>
<name>A0A834YQS5_TETSI</name>
<protein>
    <recommendedName>
        <fullName evidence="7">Protein kinase domain-containing protein</fullName>
    </recommendedName>
</protein>
<dbReference type="PROSITE" id="PS50011">
    <property type="entry name" value="PROTEIN_KINASE_DOM"/>
    <property type="match status" value="1"/>
</dbReference>
<keyword evidence="1" id="KW-0723">Serine/threonine-protein kinase</keyword>
<proteinExistence type="predicted"/>
<evidence type="ECO:0000256" key="6">
    <source>
        <dbReference type="SAM" id="MobiDB-lite"/>
    </source>
</evidence>
<keyword evidence="9" id="KW-1185">Reference proteome</keyword>
<keyword evidence="3" id="KW-0547">Nucleotide-binding</keyword>